<gene>
    <name evidence="3" type="ORF">LSUE1_G008137</name>
</gene>
<dbReference type="InterPro" id="IPR039553">
    <property type="entry name" value="Prefoldin-like"/>
</dbReference>
<dbReference type="InterPro" id="IPR052255">
    <property type="entry name" value="RNA_pol_II_subunit5-mediator"/>
</dbReference>
<feature type="compositionally biased region" description="Polar residues" evidence="1">
    <location>
        <begin position="185"/>
        <end position="199"/>
    </location>
</feature>
<comment type="caution">
    <text evidence="3">The sequence shown here is derived from an EMBL/GenBank/DDBJ whole genome shotgun (WGS) entry which is preliminary data.</text>
</comment>
<feature type="domain" description="DUF3835" evidence="2">
    <location>
        <begin position="507"/>
        <end position="584"/>
    </location>
</feature>
<dbReference type="SUPFAM" id="SSF46579">
    <property type="entry name" value="Prefoldin"/>
    <property type="match status" value="1"/>
</dbReference>
<evidence type="ECO:0000256" key="1">
    <source>
        <dbReference type="SAM" id="MobiDB-lite"/>
    </source>
</evidence>
<feature type="compositionally biased region" description="Polar residues" evidence="1">
    <location>
        <begin position="475"/>
        <end position="487"/>
    </location>
</feature>
<organism evidence="3 4">
    <name type="scientific">Lachnellula suecica</name>
    <dbReference type="NCBI Taxonomy" id="602035"/>
    <lineage>
        <taxon>Eukaryota</taxon>
        <taxon>Fungi</taxon>
        <taxon>Dikarya</taxon>
        <taxon>Ascomycota</taxon>
        <taxon>Pezizomycotina</taxon>
        <taxon>Leotiomycetes</taxon>
        <taxon>Helotiales</taxon>
        <taxon>Lachnaceae</taxon>
        <taxon>Lachnellula</taxon>
    </lineage>
</organism>
<dbReference type="GO" id="GO:0000122">
    <property type="term" value="P:negative regulation of transcription by RNA polymerase II"/>
    <property type="evidence" value="ECO:0007669"/>
    <property type="project" value="TreeGrafter"/>
</dbReference>
<feature type="region of interest" description="Disordered" evidence="1">
    <location>
        <begin position="283"/>
        <end position="323"/>
    </location>
</feature>
<proteinExistence type="predicted"/>
<protein>
    <recommendedName>
        <fullName evidence="2">DUF3835 domain-containing protein</fullName>
    </recommendedName>
</protein>
<feature type="region of interest" description="Disordered" evidence="1">
    <location>
        <begin position="181"/>
        <end position="204"/>
    </location>
</feature>
<accession>A0A8T9C5D4</accession>
<dbReference type="GO" id="GO:0003682">
    <property type="term" value="F:chromatin binding"/>
    <property type="evidence" value="ECO:0007669"/>
    <property type="project" value="TreeGrafter"/>
</dbReference>
<feature type="region of interest" description="Disordered" evidence="1">
    <location>
        <begin position="553"/>
        <end position="587"/>
    </location>
</feature>
<dbReference type="Proteomes" id="UP000469558">
    <property type="component" value="Unassembled WGS sequence"/>
</dbReference>
<dbReference type="InterPro" id="IPR024325">
    <property type="entry name" value="DUF3835"/>
</dbReference>
<dbReference type="GO" id="GO:0019212">
    <property type="term" value="F:phosphatase inhibitor activity"/>
    <property type="evidence" value="ECO:0007669"/>
    <property type="project" value="TreeGrafter"/>
</dbReference>
<dbReference type="EMBL" id="QGMK01000882">
    <property type="protein sequence ID" value="TVY76030.1"/>
    <property type="molecule type" value="Genomic_DNA"/>
</dbReference>
<feature type="region of interest" description="Disordered" evidence="1">
    <location>
        <begin position="358"/>
        <end position="506"/>
    </location>
</feature>
<feature type="compositionally biased region" description="Acidic residues" evidence="1">
    <location>
        <begin position="283"/>
        <end position="308"/>
    </location>
</feature>
<dbReference type="PANTHER" id="PTHR15111:SF0">
    <property type="entry name" value="UNCONVENTIONAL PREFOLDIN RPB5 INTERACTOR 1"/>
    <property type="match status" value="1"/>
</dbReference>
<name>A0A8T9C5D4_9HELO</name>
<keyword evidence="4" id="KW-1185">Reference proteome</keyword>
<evidence type="ECO:0000313" key="3">
    <source>
        <dbReference type="EMBL" id="TVY76030.1"/>
    </source>
</evidence>
<reference evidence="3 4" key="1">
    <citation type="submission" date="2018-05" db="EMBL/GenBank/DDBJ databases">
        <title>Genome sequencing and assembly of the regulated plant pathogen Lachnellula willkommii and related sister species for the development of diagnostic species identification markers.</title>
        <authorList>
            <person name="Giroux E."/>
            <person name="Bilodeau G."/>
        </authorList>
    </citation>
    <scope>NUCLEOTIDE SEQUENCE [LARGE SCALE GENOMIC DNA]</scope>
    <source>
        <strain evidence="3 4">CBS 268.59</strain>
    </source>
</reference>
<evidence type="ECO:0000259" key="2">
    <source>
        <dbReference type="Pfam" id="PF12927"/>
    </source>
</evidence>
<dbReference type="Pfam" id="PF13758">
    <property type="entry name" value="Prefoldin_3"/>
    <property type="match status" value="1"/>
</dbReference>
<feature type="compositionally biased region" description="Basic and acidic residues" evidence="1">
    <location>
        <begin position="563"/>
        <end position="572"/>
    </location>
</feature>
<dbReference type="GO" id="GO:0003714">
    <property type="term" value="F:transcription corepressor activity"/>
    <property type="evidence" value="ECO:0007669"/>
    <property type="project" value="TreeGrafter"/>
</dbReference>
<dbReference type="PANTHER" id="PTHR15111">
    <property type="entry name" value="RNA POLYMERASE II SUBUNIT 5-MEDIATING PROTEIN NNX3"/>
    <property type="match status" value="1"/>
</dbReference>
<sequence length="587" mass="64304">MAQPVKDSFLDLERHRQLLEENIEKLRKSLRHWQTWEAEYEGLKEEILGKQPPPNQAQLAELTHNYEGELVTAKEVDDILGGKSPRTLPQVVNILDRRIDYVEQNVRAVEKHIEVAENKLAAATIISTPDVRNEEGLPLTDIVEELDEEGNVLSSHISTPGSAKPQLLEVLQKAGIKDLPESAGAENSASQDVQASLEDSPTEVKPVKKGVKFAADTKVGPEQERSQTAKKVEAIMNLAKQQETPPSKPPIIPTDESPEDAALRRDMLQYGMSEVGAVVAELDLEDGSDWSDGNYDDYEDDSDSDSEDEHGRSTSKVMTDDLKRQMVELEERLGVRMMENIGQKPDDYDVVKEGIGRVSITGDGESPVAKSAVEEPLSGNDSDRPASKGARKSVRFSEELDVSPAPKVPTNLPEKKTAPVSDIVERTAPAQVASPQPKKTSRFKMNRAAENAANPGSKSLTSAGSHTSALPLHPATSSTPKPFSTPIQYPPQGPTRVTPTGPEGQTLASTIIERDVPLNTSAAAPDELDPDLLHQEVATEYHKMRNRMIQRQGGFLQEDESEIIPRTEEQGGPKKMSKFKAARLAKS</sequence>
<dbReference type="OrthoDB" id="21413at2759"/>
<feature type="compositionally biased region" description="Basic residues" evidence="1">
    <location>
        <begin position="575"/>
        <end position="587"/>
    </location>
</feature>
<feature type="compositionally biased region" description="Polar residues" evidence="1">
    <location>
        <begin position="454"/>
        <end position="468"/>
    </location>
</feature>
<dbReference type="Pfam" id="PF12927">
    <property type="entry name" value="DUF3835"/>
    <property type="match status" value="1"/>
</dbReference>
<dbReference type="AlphaFoldDB" id="A0A8T9C5D4"/>
<evidence type="ECO:0000313" key="4">
    <source>
        <dbReference type="Proteomes" id="UP000469558"/>
    </source>
</evidence>